<evidence type="ECO:0000259" key="1">
    <source>
        <dbReference type="Pfam" id="PF00485"/>
    </source>
</evidence>
<dbReference type="Proteomes" id="UP000324575">
    <property type="component" value="Unassembled WGS sequence"/>
</dbReference>
<keyword evidence="2" id="KW-0418">Kinase</keyword>
<dbReference type="Gene3D" id="3.40.50.300">
    <property type="entry name" value="P-loop containing nucleotide triphosphate hydrolases"/>
    <property type="match status" value="1"/>
</dbReference>
<dbReference type="SUPFAM" id="SSF55186">
    <property type="entry name" value="ThrRS/AlaRS common domain"/>
    <property type="match status" value="1"/>
</dbReference>
<dbReference type="InterPro" id="IPR027417">
    <property type="entry name" value="P-loop_NTPase"/>
</dbReference>
<proteinExistence type="predicted"/>
<dbReference type="AlphaFoldDB" id="A0A5M8P587"/>
<dbReference type="GO" id="GO:0004849">
    <property type="term" value="F:uridine kinase activity"/>
    <property type="evidence" value="ECO:0007669"/>
    <property type="project" value="UniProtKB-EC"/>
</dbReference>
<evidence type="ECO:0000313" key="3">
    <source>
        <dbReference type="Proteomes" id="UP000324575"/>
    </source>
</evidence>
<dbReference type="EC" id="2.7.1.48" evidence="2"/>
<dbReference type="CDD" id="cd02028">
    <property type="entry name" value="UMPK_like"/>
    <property type="match status" value="1"/>
</dbReference>
<dbReference type="EMBL" id="SNRX01000001">
    <property type="protein sequence ID" value="KAA6303482.1"/>
    <property type="molecule type" value="Genomic_DNA"/>
</dbReference>
<gene>
    <name evidence="2" type="ORF">EZS26_000033</name>
</gene>
<sequence>MDEKIKIYCKNNQKHQEFRTGVSLLEIYQAMDIQLSGQVMCAAVNNKMEPLQFVCYKPKDIEFIGMDHPSGMRTYVRSLCFILAKAIHDLFPKRKLYFEHALSKGYYCKVENDRELTSEDVECIKTHMQEIIAADVAFIKHERPTTEVIDLFRQKHTEDKALLLQTVGEAYSTYYSLDDYVDYFYGYLLPSTGWIYLFDIEKSHEGVLLRIPNRTNLSELEPYVNQEKMFAVFQDLRVWQKAVSLSNVGELNRSIQDGTISTSLQIAEVLQERKIAKIADDIFHKVAEGVRVVLIAGPSSSGKTTFCKRLQLELMASTLHPVSISLDDYYVNRTDTPLDENGEYDYESLYAIDLETFNEDLQKVLAGEKVPLPTYDFQKGERVYRGNTVQLDQRSILVMEGIHGMNPLLVPHIPAEKIYKIYVSALTSISLDDHNWIPTTDNRLIRRIVRDYQFRGYSAKETISRWASVRKGEDKWIFPYQENADAMFNSAMLYELAALRKMAEPILKEVTQMDEEYPEAYRLLKFLHYFKPIDKEALPNTSLLREFVGGSSFCY</sequence>
<keyword evidence="2" id="KW-0808">Transferase</keyword>
<reference evidence="2 3" key="1">
    <citation type="submission" date="2019-03" db="EMBL/GenBank/DDBJ databases">
        <title>Single cell metagenomics reveals metabolic interactions within the superorganism composed of flagellate Streblomastix strix and complex community of Bacteroidetes bacteria on its surface.</title>
        <authorList>
            <person name="Treitli S.C."/>
            <person name="Kolisko M."/>
            <person name="Husnik F."/>
            <person name="Keeling P."/>
            <person name="Hampl V."/>
        </authorList>
    </citation>
    <scope>NUCLEOTIDE SEQUENCE [LARGE SCALE GENOMIC DNA]</scope>
    <source>
        <strain evidence="2">St1</strain>
    </source>
</reference>
<dbReference type="SUPFAM" id="SSF52540">
    <property type="entry name" value="P-loop containing nucleoside triphosphate hydrolases"/>
    <property type="match status" value="1"/>
</dbReference>
<accession>A0A5M8P587</accession>
<dbReference type="InterPro" id="IPR018163">
    <property type="entry name" value="Thr/Ala-tRNA-synth_IIc_edit"/>
</dbReference>
<dbReference type="InterPro" id="IPR006083">
    <property type="entry name" value="PRK/URK"/>
</dbReference>
<dbReference type="GO" id="GO:0005524">
    <property type="term" value="F:ATP binding"/>
    <property type="evidence" value="ECO:0007669"/>
    <property type="project" value="InterPro"/>
</dbReference>
<comment type="caution">
    <text evidence="2">The sequence shown here is derived from an EMBL/GenBank/DDBJ whole genome shotgun (WGS) entry which is preliminary data.</text>
</comment>
<dbReference type="PANTHER" id="PTHR10285">
    <property type="entry name" value="URIDINE KINASE"/>
    <property type="match status" value="1"/>
</dbReference>
<evidence type="ECO:0000313" key="2">
    <source>
        <dbReference type="EMBL" id="KAA6303482.1"/>
    </source>
</evidence>
<protein>
    <submittedName>
        <fullName evidence="2">Uridine kinase</fullName>
        <ecNumber evidence="2">2.7.1.48</ecNumber>
    </submittedName>
</protein>
<dbReference type="Gene3D" id="3.30.980.10">
    <property type="entry name" value="Threonyl-trna Synthetase, Chain A, domain 2"/>
    <property type="match status" value="1"/>
</dbReference>
<organism evidence="2 3">
    <name type="scientific">Candidatus Ordinivivax streblomastigis</name>
    <dbReference type="NCBI Taxonomy" id="2540710"/>
    <lineage>
        <taxon>Bacteria</taxon>
        <taxon>Pseudomonadati</taxon>
        <taxon>Bacteroidota</taxon>
        <taxon>Bacteroidia</taxon>
        <taxon>Bacteroidales</taxon>
        <taxon>Candidatus Ordinivivax</taxon>
    </lineage>
</organism>
<dbReference type="Pfam" id="PF00485">
    <property type="entry name" value="PRK"/>
    <property type="match status" value="1"/>
</dbReference>
<feature type="domain" description="Phosphoribulokinase/uridine kinase" evidence="1">
    <location>
        <begin position="293"/>
        <end position="490"/>
    </location>
</feature>
<name>A0A5M8P587_9BACT</name>